<feature type="non-terminal residue" evidence="1">
    <location>
        <position position="1"/>
    </location>
</feature>
<name>X1MUH0_9ZZZZ</name>
<gene>
    <name evidence="1" type="ORF">S06H3_41963</name>
</gene>
<organism evidence="1">
    <name type="scientific">marine sediment metagenome</name>
    <dbReference type="NCBI Taxonomy" id="412755"/>
    <lineage>
        <taxon>unclassified sequences</taxon>
        <taxon>metagenomes</taxon>
        <taxon>ecological metagenomes</taxon>
    </lineage>
</organism>
<dbReference type="AlphaFoldDB" id="X1MUH0"/>
<accession>X1MUH0</accession>
<comment type="caution">
    <text evidence="1">The sequence shown here is derived from an EMBL/GenBank/DDBJ whole genome shotgun (WGS) entry which is preliminary data.</text>
</comment>
<protein>
    <submittedName>
        <fullName evidence="1">Uncharacterized protein</fullName>
    </submittedName>
</protein>
<reference evidence="1" key="1">
    <citation type="journal article" date="2014" name="Front. Microbiol.">
        <title>High frequency of phylogenetically diverse reductive dehalogenase-homologous genes in deep subseafloor sedimentary metagenomes.</title>
        <authorList>
            <person name="Kawai M."/>
            <person name="Futagami T."/>
            <person name="Toyoda A."/>
            <person name="Takaki Y."/>
            <person name="Nishi S."/>
            <person name="Hori S."/>
            <person name="Arai W."/>
            <person name="Tsubouchi T."/>
            <person name="Morono Y."/>
            <person name="Uchiyama I."/>
            <person name="Ito T."/>
            <person name="Fujiyama A."/>
            <person name="Inagaki F."/>
            <person name="Takami H."/>
        </authorList>
    </citation>
    <scope>NUCLEOTIDE SEQUENCE</scope>
    <source>
        <strain evidence="1">Expedition CK06-06</strain>
    </source>
</reference>
<proteinExistence type="predicted"/>
<dbReference type="EMBL" id="BARV01025906">
    <property type="protein sequence ID" value="GAI34923.1"/>
    <property type="molecule type" value="Genomic_DNA"/>
</dbReference>
<evidence type="ECO:0000313" key="1">
    <source>
        <dbReference type="EMBL" id="GAI34923.1"/>
    </source>
</evidence>
<sequence>GKQWMEGHKVRDVQAYLYGTCSYCLKKTRNK</sequence>